<dbReference type="OrthoDB" id="611115at2759"/>
<evidence type="ECO:0000256" key="2">
    <source>
        <dbReference type="ARBA" id="ARBA00022771"/>
    </source>
</evidence>
<keyword evidence="4" id="KW-0805">Transcription regulation</keyword>
<sequence>MGTVCEVCGDIGIKHLLICCRDCNGSATHRYCLDKVLFDASSVDCWFCYECQQRHGEVPCSGPVDKVSSERQQFTKRCGSSRDDAAAGRIAKRKPYKKFKSLKKFYSPEKNSPRKKCTKKKLTVGPMSDCTNRNGCNATSIVRTSGKVLHSCETIGTETAKSNKGENWQVNNENSVHTRNIEQPSPVIVNCLGYKLGDIDLTKLRRDCKSKKTSQSVTAPLKGFVVMETNVEPTSPTSGRGNSVNEKWRQIELHGQWCRLFFQTQRS</sequence>
<evidence type="ECO:0008006" key="7">
    <source>
        <dbReference type="Google" id="ProtNLM"/>
    </source>
</evidence>
<reference evidence="6" key="2">
    <citation type="submission" date="2015-07" db="EMBL/GenBank/DDBJ databases">
        <authorList>
            <person name="Noorani M."/>
        </authorList>
    </citation>
    <scope>NUCLEOTIDE SEQUENCE</scope>
    <source>
        <strain evidence="6">Yugu1</strain>
    </source>
</reference>
<dbReference type="GO" id="GO:0034244">
    <property type="term" value="P:negative regulation of transcription elongation by RNA polymerase II"/>
    <property type="evidence" value="ECO:0007669"/>
    <property type="project" value="InterPro"/>
</dbReference>
<organism evidence="6">
    <name type="scientific">Setaria italica</name>
    <name type="common">Foxtail millet</name>
    <name type="synonym">Panicum italicum</name>
    <dbReference type="NCBI Taxonomy" id="4555"/>
    <lineage>
        <taxon>Eukaryota</taxon>
        <taxon>Viridiplantae</taxon>
        <taxon>Streptophyta</taxon>
        <taxon>Embryophyta</taxon>
        <taxon>Tracheophyta</taxon>
        <taxon>Spermatophyta</taxon>
        <taxon>Magnoliopsida</taxon>
        <taxon>Liliopsida</taxon>
        <taxon>Poales</taxon>
        <taxon>Poaceae</taxon>
        <taxon>PACMAD clade</taxon>
        <taxon>Panicoideae</taxon>
        <taxon>Panicodae</taxon>
        <taxon>Paniceae</taxon>
        <taxon>Cenchrinae</taxon>
        <taxon>Setaria</taxon>
    </lineage>
</organism>
<keyword evidence="5" id="KW-0804">Transcription</keyword>
<accession>A0A368S165</accession>
<reference evidence="6" key="1">
    <citation type="journal article" date="2012" name="Nat. Biotechnol.">
        <title>Reference genome sequence of the model plant Setaria.</title>
        <authorList>
            <person name="Bennetzen J.L."/>
            <person name="Schmutz J."/>
            <person name="Wang H."/>
            <person name="Percifield R."/>
            <person name="Hawkins J."/>
            <person name="Pontaroli A.C."/>
            <person name="Estep M."/>
            <person name="Feng L."/>
            <person name="Vaughn J.N."/>
            <person name="Grimwood J."/>
            <person name="Jenkins J."/>
            <person name="Barry K."/>
            <person name="Lindquist E."/>
            <person name="Hellsten U."/>
            <person name="Deshpande S."/>
            <person name="Wang X."/>
            <person name="Wu X."/>
            <person name="Mitros T."/>
            <person name="Triplett J."/>
            <person name="Yang X."/>
            <person name="Ye C.Y."/>
            <person name="Mauro-Herrera M."/>
            <person name="Wang L."/>
            <person name="Li P."/>
            <person name="Sharma M."/>
            <person name="Sharma R."/>
            <person name="Ronald P.C."/>
            <person name="Panaud O."/>
            <person name="Kellogg E.A."/>
            <person name="Brutnell T.P."/>
            <person name="Doust A.N."/>
            <person name="Tuskan G.A."/>
            <person name="Rokhsar D."/>
            <person name="Devos K.M."/>
        </authorList>
    </citation>
    <scope>NUCLEOTIDE SEQUENCE [LARGE SCALE GENOMIC DNA]</scope>
    <source>
        <strain evidence="6">Yugu1</strain>
    </source>
</reference>
<keyword evidence="1" id="KW-0479">Metal-binding</keyword>
<evidence type="ECO:0000256" key="4">
    <source>
        <dbReference type="ARBA" id="ARBA00023015"/>
    </source>
</evidence>
<dbReference type="SUPFAM" id="SSF57903">
    <property type="entry name" value="FYVE/PHD zinc finger"/>
    <property type="match status" value="1"/>
</dbReference>
<gene>
    <name evidence="6" type="ORF">SETIT_7G295000v2</name>
</gene>
<dbReference type="PANTHER" id="PTHR33304">
    <property type="match status" value="1"/>
</dbReference>
<dbReference type="PANTHER" id="PTHR33304:SF38">
    <property type="entry name" value="PHD-TYPE DOMAIN-CONTAINING PROTEIN"/>
    <property type="match status" value="1"/>
</dbReference>
<dbReference type="EMBL" id="CM003534">
    <property type="protein sequence ID" value="RCV36131.1"/>
    <property type="molecule type" value="Genomic_DNA"/>
</dbReference>
<keyword evidence="2" id="KW-0863">Zinc-finger</keyword>
<evidence type="ECO:0000256" key="1">
    <source>
        <dbReference type="ARBA" id="ARBA00022723"/>
    </source>
</evidence>
<dbReference type="AlphaFoldDB" id="A0A368S165"/>
<keyword evidence="3" id="KW-0862">Zinc</keyword>
<name>A0A368S165_SETIT</name>
<dbReference type="Gene3D" id="3.30.40.10">
    <property type="entry name" value="Zinc/RING finger domain, C3HC4 (zinc finger)"/>
    <property type="match status" value="1"/>
</dbReference>
<protein>
    <recommendedName>
        <fullName evidence="7">PHD-type domain-containing protein</fullName>
    </recommendedName>
</protein>
<dbReference type="GO" id="GO:0008270">
    <property type="term" value="F:zinc ion binding"/>
    <property type="evidence" value="ECO:0007669"/>
    <property type="project" value="UniProtKB-KW"/>
</dbReference>
<evidence type="ECO:0000256" key="3">
    <source>
        <dbReference type="ARBA" id="ARBA00022833"/>
    </source>
</evidence>
<evidence type="ECO:0000256" key="5">
    <source>
        <dbReference type="ARBA" id="ARBA00023163"/>
    </source>
</evidence>
<dbReference type="InterPro" id="IPR011011">
    <property type="entry name" value="Znf_FYVE_PHD"/>
</dbReference>
<dbReference type="InterPro" id="IPR013083">
    <property type="entry name" value="Znf_RING/FYVE/PHD"/>
</dbReference>
<dbReference type="PROSITE" id="PS01359">
    <property type="entry name" value="ZF_PHD_1"/>
    <property type="match status" value="1"/>
</dbReference>
<dbReference type="GO" id="GO:0140566">
    <property type="term" value="F:histone reader activity"/>
    <property type="evidence" value="ECO:0007669"/>
    <property type="project" value="InterPro"/>
</dbReference>
<proteinExistence type="predicted"/>
<evidence type="ECO:0000313" key="6">
    <source>
        <dbReference type="EMBL" id="RCV36131.1"/>
    </source>
</evidence>
<dbReference type="InterPro" id="IPR019786">
    <property type="entry name" value="Zinc_finger_PHD-type_CS"/>
</dbReference>
<dbReference type="InterPro" id="IPR049914">
    <property type="entry name" value="PHD1-3/5-6"/>
</dbReference>